<sequence>MCSSNTPCQRRLPCHSDLTKYINRPASQRPWVHEAMAWWGGSRPYTASFRHYFSLQYTELNAVRRDGTAGGLTSRWGS</sequence>
<dbReference type="EMBL" id="CADEAL010004230">
    <property type="protein sequence ID" value="CAB1454890.1"/>
    <property type="molecule type" value="Genomic_DNA"/>
</dbReference>
<organism evidence="1 2">
    <name type="scientific">Pleuronectes platessa</name>
    <name type="common">European plaice</name>
    <dbReference type="NCBI Taxonomy" id="8262"/>
    <lineage>
        <taxon>Eukaryota</taxon>
        <taxon>Metazoa</taxon>
        <taxon>Chordata</taxon>
        <taxon>Craniata</taxon>
        <taxon>Vertebrata</taxon>
        <taxon>Euteleostomi</taxon>
        <taxon>Actinopterygii</taxon>
        <taxon>Neopterygii</taxon>
        <taxon>Teleostei</taxon>
        <taxon>Neoteleostei</taxon>
        <taxon>Acanthomorphata</taxon>
        <taxon>Carangaria</taxon>
        <taxon>Pleuronectiformes</taxon>
        <taxon>Pleuronectoidei</taxon>
        <taxon>Pleuronectidae</taxon>
        <taxon>Pleuronectes</taxon>
    </lineage>
</organism>
<reference evidence="1" key="1">
    <citation type="submission" date="2020-03" db="EMBL/GenBank/DDBJ databases">
        <authorList>
            <person name="Weist P."/>
        </authorList>
    </citation>
    <scope>NUCLEOTIDE SEQUENCE</scope>
</reference>
<evidence type="ECO:0000313" key="1">
    <source>
        <dbReference type="EMBL" id="CAB1454890.1"/>
    </source>
</evidence>
<dbReference type="Proteomes" id="UP001153269">
    <property type="component" value="Unassembled WGS sequence"/>
</dbReference>
<protein>
    <submittedName>
        <fullName evidence="1">Uncharacterized protein</fullName>
    </submittedName>
</protein>
<keyword evidence="2" id="KW-1185">Reference proteome</keyword>
<evidence type="ECO:0000313" key="2">
    <source>
        <dbReference type="Proteomes" id="UP001153269"/>
    </source>
</evidence>
<name>A0A9N7Z8A9_PLEPL</name>
<dbReference type="AlphaFoldDB" id="A0A9N7Z8A9"/>
<gene>
    <name evidence="1" type="ORF">PLEPLA_LOCUS42657</name>
</gene>
<comment type="caution">
    <text evidence="1">The sequence shown here is derived from an EMBL/GenBank/DDBJ whole genome shotgun (WGS) entry which is preliminary data.</text>
</comment>
<accession>A0A9N7Z8A9</accession>
<proteinExistence type="predicted"/>